<evidence type="ECO:0000259" key="1">
    <source>
        <dbReference type="Pfam" id="PF06985"/>
    </source>
</evidence>
<evidence type="ECO:0000313" key="2">
    <source>
        <dbReference type="EMBL" id="KAF2180009.1"/>
    </source>
</evidence>
<keyword evidence="3" id="KW-1185">Reference proteome</keyword>
<proteinExistence type="predicted"/>
<dbReference type="EMBL" id="ML994660">
    <property type="protein sequence ID" value="KAF2180009.1"/>
    <property type="molecule type" value="Genomic_DNA"/>
</dbReference>
<protein>
    <recommendedName>
        <fullName evidence="1">Heterokaryon incompatibility domain-containing protein</fullName>
    </recommendedName>
</protein>
<dbReference type="PANTHER" id="PTHR24148:SF64">
    <property type="entry name" value="HETEROKARYON INCOMPATIBILITY DOMAIN-CONTAINING PROTEIN"/>
    <property type="match status" value="1"/>
</dbReference>
<gene>
    <name evidence="2" type="ORF">K469DRAFT_593567</name>
</gene>
<dbReference type="PANTHER" id="PTHR24148">
    <property type="entry name" value="ANKYRIN REPEAT DOMAIN-CONTAINING PROTEIN 39 HOMOLOG-RELATED"/>
    <property type="match status" value="1"/>
</dbReference>
<dbReference type="AlphaFoldDB" id="A0A6A6DP74"/>
<evidence type="ECO:0000313" key="3">
    <source>
        <dbReference type="Proteomes" id="UP000800200"/>
    </source>
</evidence>
<name>A0A6A6DP74_9PEZI</name>
<dbReference type="Proteomes" id="UP000800200">
    <property type="component" value="Unassembled WGS sequence"/>
</dbReference>
<dbReference type="InterPro" id="IPR010730">
    <property type="entry name" value="HET"/>
</dbReference>
<dbReference type="OrthoDB" id="4476201at2759"/>
<organism evidence="2 3">
    <name type="scientific">Zopfia rhizophila CBS 207.26</name>
    <dbReference type="NCBI Taxonomy" id="1314779"/>
    <lineage>
        <taxon>Eukaryota</taxon>
        <taxon>Fungi</taxon>
        <taxon>Dikarya</taxon>
        <taxon>Ascomycota</taxon>
        <taxon>Pezizomycotina</taxon>
        <taxon>Dothideomycetes</taxon>
        <taxon>Dothideomycetes incertae sedis</taxon>
        <taxon>Zopfiaceae</taxon>
        <taxon>Zopfia</taxon>
    </lineage>
</organism>
<dbReference type="InterPro" id="IPR052895">
    <property type="entry name" value="HetReg/Transcr_Mod"/>
</dbReference>
<feature type="domain" description="Heterokaryon incompatibility" evidence="1">
    <location>
        <begin position="2"/>
        <end position="85"/>
    </location>
</feature>
<sequence>ETVCIDQQNVKERSEQVRRMADIYQCAANVIVWLGESSMESRAAMRTISSMLTPRFFSKIISYDWSVVYALLQNEYFSRRWVVQEIVGM</sequence>
<feature type="non-terminal residue" evidence="2">
    <location>
        <position position="1"/>
    </location>
</feature>
<reference evidence="2" key="1">
    <citation type="journal article" date="2020" name="Stud. Mycol.">
        <title>101 Dothideomycetes genomes: a test case for predicting lifestyles and emergence of pathogens.</title>
        <authorList>
            <person name="Haridas S."/>
            <person name="Albert R."/>
            <person name="Binder M."/>
            <person name="Bloem J."/>
            <person name="Labutti K."/>
            <person name="Salamov A."/>
            <person name="Andreopoulos B."/>
            <person name="Baker S."/>
            <person name="Barry K."/>
            <person name="Bills G."/>
            <person name="Bluhm B."/>
            <person name="Cannon C."/>
            <person name="Castanera R."/>
            <person name="Culley D."/>
            <person name="Daum C."/>
            <person name="Ezra D."/>
            <person name="Gonzalez J."/>
            <person name="Henrissat B."/>
            <person name="Kuo A."/>
            <person name="Liang C."/>
            <person name="Lipzen A."/>
            <person name="Lutzoni F."/>
            <person name="Magnuson J."/>
            <person name="Mondo S."/>
            <person name="Nolan M."/>
            <person name="Ohm R."/>
            <person name="Pangilinan J."/>
            <person name="Park H.-J."/>
            <person name="Ramirez L."/>
            <person name="Alfaro M."/>
            <person name="Sun H."/>
            <person name="Tritt A."/>
            <person name="Yoshinaga Y."/>
            <person name="Zwiers L.-H."/>
            <person name="Turgeon B."/>
            <person name="Goodwin S."/>
            <person name="Spatafora J."/>
            <person name="Crous P."/>
            <person name="Grigoriev I."/>
        </authorList>
    </citation>
    <scope>NUCLEOTIDE SEQUENCE</scope>
    <source>
        <strain evidence="2">CBS 207.26</strain>
    </source>
</reference>
<accession>A0A6A6DP74</accession>
<dbReference type="Pfam" id="PF06985">
    <property type="entry name" value="HET"/>
    <property type="match status" value="1"/>
</dbReference>